<feature type="compositionally biased region" description="Polar residues" evidence="1">
    <location>
        <begin position="72"/>
        <end position="86"/>
    </location>
</feature>
<organism evidence="2 3">
    <name type="scientific">Ataeniobius toweri</name>
    <dbReference type="NCBI Taxonomy" id="208326"/>
    <lineage>
        <taxon>Eukaryota</taxon>
        <taxon>Metazoa</taxon>
        <taxon>Chordata</taxon>
        <taxon>Craniata</taxon>
        <taxon>Vertebrata</taxon>
        <taxon>Euteleostomi</taxon>
        <taxon>Actinopterygii</taxon>
        <taxon>Neopterygii</taxon>
        <taxon>Teleostei</taxon>
        <taxon>Neoteleostei</taxon>
        <taxon>Acanthomorphata</taxon>
        <taxon>Ovalentaria</taxon>
        <taxon>Atherinomorphae</taxon>
        <taxon>Cyprinodontiformes</taxon>
        <taxon>Goodeidae</taxon>
        <taxon>Ataeniobius</taxon>
    </lineage>
</organism>
<name>A0ABU7BRB7_9TELE</name>
<proteinExistence type="predicted"/>
<feature type="region of interest" description="Disordered" evidence="1">
    <location>
        <begin position="1"/>
        <end position="34"/>
    </location>
</feature>
<comment type="caution">
    <text evidence="2">The sequence shown here is derived from an EMBL/GenBank/DDBJ whole genome shotgun (WGS) entry which is preliminary data.</text>
</comment>
<gene>
    <name evidence="2" type="ORF">ATANTOWER_024024</name>
</gene>
<keyword evidence="3" id="KW-1185">Reference proteome</keyword>
<evidence type="ECO:0000313" key="2">
    <source>
        <dbReference type="EMBL" id="MED6253197.1"/>
    </source>
</evidence>
<sequence length="152" mass="15977">MGISEADKRSSSSRCARDRTNSSMSKGLFKSNDRFPSLLPLLPHRLLPTGALRTGCMKTGSLQGDEMRPSLASKSNSREPQVSPKSSGGLCTPADSDLNGRVWFLQRFCVRSGVVPSAPHPHAAQTVGATAGLEANKARRNGAQVPCSAAAG</sequence>
<reference evidence="2 3" key="1">
    <citation type="submission" date="2021-07" db="EMBL/GenBank/DDBJ databases">
        <authorList>
            <person name="Palmer J.M."/>
        </authorList>
    </citation>
    <scope>NUCLEOTIDE SEQUENCE [LARGE SCALE GENOMIC DNA]</scope>
    <source>
        <strain evidence="2 3">AT_MEX2019</strain>
        <tissue evidence="2">Muscle</tissue>
    </source>
</reference>
<accession>A0ABU7BRB7</accession>
<protein>
    <submittedName>
        <fullName evidence="2">Uncharacterized protein</fullName>
    </submittedName>
</protein>
<feature type="region of interest" description="Disordered" evidence="1">
    <location>
        <begin position="54"/>
        <end position="94"/>
    </location>
</feature>
<evidence type="ECO:0000313" key="3">
    <source>
        <dbReference type="Proteomes" id="UP001345963"/>
    </source>
</evidence>
<dbReference type="Proteomes" id="UP001345963">
    <property type="component" value="Unassembled WGS sequence"/>
</dbReference>
<evidence type="ECO:0000256" key="1">
    <source>
        <dbReference type="SAM" id="MobiDB-lite"/>
    </source>
</evidence>
<dbReference type="EMBL" id="JAHUTI010064413">
    <property type="protein sequence ID" value="MED6253197.1"/>
    <property type="molecule type" value="Genomic_DNA"/>
</dbReference>
<feature type="compositionally biased region" description="Basic and acidic residues" evidence="1">
    <location>
        <begin position="1"/>
        <end position="20"/>
    </location>
</feature>